<dbReference type="Proteomes" id="UP000198310">
    <property type="component" value="Unassembled WGS sequence"/>
</dbReference>
<dbReference type="CDD" id="cd02966">
    <property type="entry name" value="TlpA_like_family"/>
    <property type="match status" value="1"/>
</dbReference>
<dbReference type="InterPro" id="IPR017937">
    <property type="entry name" value="Thioredoxin_CS"/>
</dbReference>
<proteinExistence type="predicted"/>
<evidence type="ECO:0000313" key="6">
    <source>
        <dbReference type="Proteomes" id="UP000198310"/>
    </source>
</evidence>
<dbReference type="PANTHER" id="PTHR42852:SF13">
    <property type="entry name" value="PROTEIN DIPZ"/>
    <property type="match status" value="1"/>
</dbReference>
<dbReference type="InterPro" id="IPR036249">
    <property type="entry name" value="Thioredoxin-like_sf"/>
</dbReference>
<evidence type="ECO:0000259" key="4">
    <source>
        <dbReference type="PROSITE" id="PS51352"/>
    </source>
</evidence>
<sequence>MHFSKPSWSTTAQWLGVAAFLLVLTTDLRTPVLGGVQRGLLATGLWRPELPSTSAPLPLQPAAGTYPHNVPLLSLDGKTTNLRDLQGKVVLLNLWASWCPPCVAEMPSLQKLYNQVDKRKVAFVMLSLDQNPEKARRLVARKGYTFPVYFPVAGLPAAFESEAIPTTIVLGPDGQIAARHEGMADYDTPEFKQALEKLAGPAQL</sequence>
<dbReference type="PANTHER" id="PTHR42852">
    <property type="entry name" value="THIOL:DISULFIDE INTERCHANGE PROTEIN DSBE"/>
    <property type="match status" value="1"/>
</dbReference>
<dbReference type="RefSeq" id="WP_089332324.1">
    <property type="nucleotide sequence ID" value="NZ_FZNS01000003.1"/>
</dbReference>
<dbReference type="InterPro" id="IPR013766">
    <property type="entry name" value="Thioredoxin_domain"/>
</dbReference>
<accession>A0A238X254</accession>
<keyword evidence="2" id="KW-0201">Cytochrome c-type biogenesis</keyword>
<dbReference type="GO" id="GO:0030313">
    <property type="term" value="C:cell envelope"/>
    <property type="evidence" value="ECO:0007669"/>
    <property type="project" value="UniProtKB-SubCell"/>
</dbReference>
<evidence type="ECO:0000256" key="2">
    <source>
        <dbReference type="ARBA" id="ARBA00022748"/>
    </source>
</evidence>
<keyword evidence="3" id="KW-0676">Redox-active center</keyword>
<keyword evidence="6" id="KW-1185">Reference proteome</keyword>
<dbReference type="InterPro" id="IPR050553">
    <property type="entry name" value="Thioredoxin_ResA/DsbE_sf"/>
</dbReference>
<organism evidence="5 6">
    <name type="scientific">Hymenobacter mucosus</name>
    <dbReference type="NCBI Taxonomy" id="1411120"/>
    <lineage>
        <taxon>Bacteria</taxon>
        <taxon>Pseudomonadati</taxon>
        <taxon>Bacteroidota</taxon>
        <taxon>Cytophagia</taxon>
        <taxon>Cytophagales</taxon>
        <taxon>Hymenobacteraceae</taxon>
        <taxon>Hymenobacter</taxon>
    </lineage>
</organism>
<dbReference type="Pfam" id="PF08534">
    <property type="entry name" value="Redoxin"/>
    <property type="match status" value="1"/>
</dbReference>
<feature type="domain" description="Thioredoxin" evidence="4">
    <location>
        <begin position="61"/>
        <end position="200"/>
    </location>
</feature>
<dbReference type="SUPFAM" id="SSF52833">
    <property type="entry name" value="Thioredoxin-like"/>
    <property type="match status" value="1"/>
</dbReference>
<reference evidence="6" key="1">
    <citation type="submission" date="2017-06" db="EMBL/GenBank/DDBJ databases">
        <authorList>
            <person name="Varghese N."/>
            <person name="Submissions S."/>
        </authorList>
    </citation>
    <scope>NUCLEOTIDE SEQUENCE [LARGE SCALE GENOMIC DNA]</scope>
    <source>
        <strain evidence="6">DSM 28041</strain>
    </source>
</reference>
<name>A0A238X254_9BACT</name>
<dbReference type="PROSITE" id="PS51352">
    <property type="entry name" value="THIOREDOXIN_2"/>
    <property type="match status" value="1"/>
</dbReference>
<evidence type="ECO:0000256" key="3">
    <source>
        <dbReference type="ARBA" id="ARBA00023284"/>
    </source>
</evidence>
<gene>
    <name evidence="5" type="ORF">SAMN06269173_103300</name>
</gene>
<dbReference type="AlphaFoldDB" id="A0A238X254"/>
<protein>
    <submittedName>
        <fullName evidence="5">Thiol-disulfide isomerase or thioredoxin</fullName>
    </submittedName>
</protein>
<evidence type="ECO:0000313" key="5">
    <source>
        <dbReference type="EMBL" id="SNR51929.1"/>
    </source>
</evidence>
<dbReference type="GO" id="GO:0016853">
    <property type="term" value="F:isomerase activity"/>
    <property type="evidence" value="ECO:0007669"/>
    <property type="project" value="UniProtKB-KW"/>
</dbReference>
<dbReference type="Gene3D" id="3.40.30.10">
    <property type="entry name" value="Glutaredoxin"/>
    <property type="match status" value="1"/>
</dbReference>
<dbReference type="GO" id="GO:0016491">
    <property type="term" value="F:oxidoreductase activity"/>
    <property type="evidence" value="ECO:0007669"/>
    <property type="project" value="InterPro"/>
</dbReference>
<dbReference type="InterPro" id="IPR013740">
    <property type="entry name" value="Redoxin"/>
</dbReference>
<dbReference type="PROSITE" id="PS00194">
    <property type="entry name" value="THIOREDOXIN_1"/>
    <property type="match status" value="1"/>
</dbReference>
<evidence type="ECO:0000256" key="1">
    <source>
        <dbReference type="ARBA" id="ARBA00004196"/>
    </source>
</evidence>
<keyword evidence="5" id="KW-0413">Isomerase</keyword>
<dbReference type="GO" id="GO:0017004">
    <property type="term" value="P:cytochrome complex assembly"/>
    <property type="evidence" value="ECO:0007669"/>
    <property type="project" value="UniProtKB-KW"/>
</dbReference>
<comment type="subcellular location">
    <subcellularLocation>
        <location evidence="1">Cell envelope</location>
    </subcellularLocation>
</comment>
<dbReference type="EMBL" id="FZNS01000003">
    <property type="protein sequence ID" value="SNR51929.1"/>
    <property type="molecule type" value="Genomic_DNA"/>
</dbReference>